<dbReference type="NCBIfam" id="TIGR02892">
    <property type="entry name" value="spore_yabP"/>
    <property type="match status" value="1"/>
</dbReference>
<evidence type="ECO:0000313" key="2">
    <source>
        <dbReference type="Proteomes" id="UP000533476"/>
    </source>
</evidence>
<evidence type="ECO:0000313" key="1">
    <source>
        <dbReference type="EMBL" id="NMP21502.1"/>
    </source>
</evidence>
<dbReference type="InterPro" id="IPR038705">
    <property type="entry name" value="YabP_sf"/>
</dbReference>
<comment type="caution">
    <text evidence="1">The sequence shown here is derived from an EMBL/GenBank/DDBJ whole genome shotgun (WGS) entry which is preliminary data.</text>
</comment>
<proteinExistence type="predicted"/>
<name>A0A7Y0L1W4_9FIRM</name>
<dbReference type="InterPro" id="IPR012504">
    <property type="entry name" value="Spore_YabP"/>
</dbReference>
<dbReference type="Pfam" id="PF07873">
    <property type="entry name" value="YabP"/>
    <property type="match status" value="1"/>
</dbReference>
<dbReference type="AlphaFoldDB" id="A0A7Y0L1W4"/>
<dbReference type="RefSeq" id="WP_169096915.1">
    <property type="nucleotide sequence ID" value="NZ_JABBVZ010000008.1"/>
</dbReference>
<dbReference type="PIRSF" id="PIRSF011576">
    <property type="entry name" value="YabP"/>
    <property type="match status" value="1"/>
</dbReference>
<dbReference type="Gene3D" id="2.60.40.2000">
    <property type="match status" value="1"/>
</dbReference>
<dbReference type="GO" id="GO:0030435">
    <property type="term" value="P:sporulation resulting in formation of a cellular spore"/>
    <property type="evidence" value="ECO:0007669"/>
    <property type="project" value="InterPro"/>
</dbReference>
<dbReference type="EMBL" id="JABBVZ010000008">
    <property type="protein sequence ID" value="NMP21502.1"/>
    <property type="molecule type" value="Genomic_DNA"/>
</dbReference>
<gene>
    <name evidence="1" type="primary">yabP</name>
    <name evidence="1" type="ORF">HIJ39_03905</name>
</gene>
<reference evidence="1 2" key="1">
    <citation type="submission" date="2020-04" db="EMBL/GenBank/DDBJ databases">
        <authorList>
            <person name="Zhang R."/>
            <person name="Schippers A."/>
        </authorList>
    </citation>
    <scope>NUCLEOTIDE SEQUENCE [LARGE SCALE GENOMIC DNA]</scope>
    <source>
        <strain evidence="1 2">DSM 109850</strain>
    </source>
</reference>
<organism evidence="1 2">
    <name type="scientific">Sulfobacillus harzensis</name>
    <dbReference type="NCBI Taxonomy" id="2729629"/>
    <lineage>
        <taxon>Bacteria</taxon>
        <taxon>Bacillati</taxon>
        <taxon>Bacillota</taxon>
        <taxon>Clostridia</taxon>
        <taxon>Eubacteriales</taxon>
        <taxon>Clostridiales Family XVII. Incertae Sedis</taxon>
        <taxon>Sulfobacillus</taxon>
    </lineage>
</organism>
<sequence length="90" mass="10263">MDEKRGHSIALVNRQSLSLEGVQHVDNFDDDTIVLSTTMGTLTVRGHNLRIQTLDLDQGHFVAVGEFDALQYGKKRQRNQAGNTWNKIWR</sequence>
<protein>
    <submittedName>
        <fullName evidence="1">Sporulation protein YabP</fullName>
    </submittedName>
</protein>
<keyword evidence="2" id="KW-1185">Reference proteome</keyword>
<dbReference type="Proteomes" id="UP000533476">
    <property type="component" value="Unassembled WGS sequence"/>
</dbReference>
<dbReference type="InterPro" id="IPR022476">
    <property type="entry name" value="Spore_YabP/YqfC"/>
</dbReference>
<accession>A0A7Y0L1W4</accession>